<feature type="region of interest" description="Disordered" evidence="1">
    <location>
        <begin position="34"/>
        <end position="54"/>
    </location>
</feature>
<evidence type="ECO:0008006" key="5">
    <source>
        <dbReference type="Google" id="ProtNLM"/>
    </source>
</evidence>
<feature type="region of interest" description="Disordered" evidence="1">
    <location>
        <begin position="180"/>
        <end position="295"/>
    </location>
</feature>
<keyword evidence="2" id="KW-0732">Signal</keyword>
<proteinExistence type="predicted"/>
<feature type="chain" id="PRO_5011597236" description="Translation initiation factor IF-2" evidence="2">
    <location>
        <begin position="24"/>
        <end position="295"/>
    </location>
</feature>
<feature type="compositionally biased region" description="Low complexity" evidence="1">
    <location>
        <begin position="240"/>
        <end position="254"/>
    </location>
</feature>
<feature type="signal peptide" evidence="2">
    <location>
        <begin position="1"/>
        <end position="23"/>
    </location>
</feature>
<gene>
    <name evidence="3" type="ORF">SAMN04487779_102027</name>
</gene>
<dbReference type="Proteomes" id="UP000198925">
    <property type="component" value="Unassembled WGS sequence"/>
</dbReference>
<dbReference type="STRING" id="938405.SAMN02927895_04772"/>
<feature type="compositionally biased region" description="Gly residues" evidence="1">
    <location>
        <begin position="285"/>
        <end position="295"/>
    </location>
</feature>
<feature type="compositionally biased region" description="Low complexity" evidence="1">
    <location>
        <begin position="34"/>
        <end position="44"/>
    </location>
</feature>
<sequence>MRLKSELLATALGITLLAAPALAQMSPAPMTTPMTPAPQGSAERAMPHHGHHHGMRAERRAERRAMREENRQDAAGLVEEASEALRRGRTAQATDLLEQSETRLLTRSIPADRAGQPMRSPALDSLASARSAIQNRDRAGAQREMEQALAILRRDGGMSGADASGTMPMGGSGMGQGTMGQGMGMPGRTMQDGGRAGSSMSRADGIIRVQSGGQDMRTRRDGDPATSHGTVNRGSGGVGAAPQPGTTPTPQVTGSGRSSSGGAVTTGTPSSGNASGATTPPTGNQSGGTGGQPAR</sequence>
<feature type="compositionally biased region" description="Polar residues" evidence="1">
    <location>
        <begin position="255"/>
        <end position="284"/>
    </location>
</feature>
<dbReference type="EMBL" id="FMZX01000020">
    <property type="protein sequence ID" value="SDE15084.1"/>
    <property type="molecule type" value="Genomic_DNA"/>
</dbReference>
<accession>A0A1G7AJH4</accession>
<evidence type="ECO:0000256" key="2">
    <source>
        <dbReference type="SAM" id="SignalP"/>
    </source>
</evidence>
<organism evidence="3 4">
    <name type="scientific">Belnapia rosea</name>
    <dbReference type="NCBI Taxonomy" id="938405"/>
    <lineage>
        <taxon>Bacteria</taxon>
        <taxon>Pseudomonadati</taxon>
        <taxon>Pseudomonadota</taxon>
        <taxon>Alphaproteobacteria</taxon>
        <taxon>Acetobacterales</taxon>
        <taxon>Roseomonadaceae</taxon>
        <taxon>Belnapia</taxon>
    </lineage>
</organism>
<reference evidence="3 4" key="1">
    <citation type="submission" date="2016-10" db="EMBL/GenBank/DDBJ databases">
        <authorList>
            <person name="de Groot N.N."/>
        </authorList>
    </citation>
    <scope>NUCLEOTIDE SEQUENCE [LARGE SCALE GENOMIC DNA]</scope>
    <source>
        <strain evidence="3 4">CPCC 100156</strain>
    </source>
</reference>
<dbReference type="RefSeq" id="WP_090664730.1">
    <property type="nucleotide sequence ID" value="NZ_FMZX01000020.1"/>
</dbReference>
<evidence type="ECO:0000256" key="1">
    <source>
        <dbReference type="SAM" id="MobiDB-lite"/>
    </source>
</evidence>
<keyword evidence="4" id="KW-1185">Reference proteome</keyword>
<evidence type="ECO:0000313" key="4">
    <source>
        <dbReference type="Proteomes" id="UP000198925"/>
    </source>
</evidence>
<evidence type="ECO:0000313" key="3">
    <source>
        <dbReference type="EMBL" id="SDE15084.1"/>
    </source>
</evidence>
<protein>
    <recommendedName>
        <fullName evidence="5">Translation initiation factor IF-2</fullName>
    </recommendedName>
</protein>
<dbReference type="AlphaFoldDB" id="A0A1G7AJH4"/>
<name>A0A1G7AJH4_9PROT</name>